<reference evidence="2" key="1">
    <citation type="journal article" date="2023" name="Mol. Phylogenet. Evol.">
        <title>Genome-scale phylogeny and comparative genomics of the fungal order Sordariales.</title>
        <authorList>
            <person name="Hensen N."/>
            <person name="Bonometti L."/>
            <person name="Westerberg I."/>
            <person name="Brannstrom I.O."/>
            <person name="Guillou S."/>
            <person name="Cros-Aarteil S."/>
            <person name="Calhoun S."/>
            <person name="Haridas S."/>
            <person name="Kuo A."/>
            <person name="Mondo S."/>
            <person name="Pangilinan J."/>
            <person name="Riley R."/>
            <person name="LaButti K."/>
            <person name="Andreopoulos B."/>
            <person name="Lipzen A."/>
            <person name="Chen C."/>
            <person name="Yan M."/>
            <person name="Daum C."/>
            <person name="Ng V."/>
            <person name="Clum A."/>
            <person name="Steindorff A."/>
            <person name="Ohm R.A."/>
            <person name="Martin F."/>
            <person name="Silar P."/>
            <person name="Natvig D.O."/>
            <person name="Lalanne C."/>
            <person name="Gautier V."/>
            <person name="Ament-Velasquez S.L."/>
            <person name="Kruys A."/>
            <person name="Hutchinson M.I."/>
            <person name="Powell A.J."/>
            <person name="Barry K."/>
            <person name="Miller A.N."/>
            <person name="Grigoriev I.V."/>
            <person name="Debuchy R."/>
            <person name="Gladieux P."/>
            <person name="Hiltunen Thoren M."/>
            <person name="Johannesson H."/>
        </authorList>
    </citation>
    <scope>NUCLEOTIDE SEQUENCE</scope>
    <source>
        <strain evidence="2">CBS 560.94</strain>
    </source>
</reference>
<evidence type="ECO:0000256" key="1">
    <source>
        <dbReference type="SAM" id="Phobius"/>
    </source>
</evidence>
<keyword evidence="1" id="KW-0472">Membrane</keyword>
<dbReference type="AlphaFoldDB" id="A0AAE0JE19"/>
<dbReference type="GeneID" id="87858672"/>
<comment type="caution">
    <text evidence="2">The sequence shown here is derived from an EMBL/GenBank/DDBJ whole genome shotgun (WGS) entry which is preliminary data.</text>
</comment>
<dbReference type="RefSeq" id="XP_062681267.1">
    <property type="nucleotide sequence ID" value="XM_062821518.1"/>
</dbReference>
<reference evidence="2" key="2">
    <citation type="submission" date="2023-06" db="EMBL/GenBank/DDBJ databases">
        <authorList>
            <consortium name="Lawrence Berkeley National Laboratory"/>
            <person name="Haridas S."/>
            <person name="Hensen N."/>
            <person name="Bonometti L."/>
            <person name="Westerberg I."/>
            <person name="Brannstrom I.O."/>
            <person name="Guillou S."/>
            <person name="Cros-Aarteil S."/>
            <person name="Calhoun S."/>
            <person name="Kuo A."/>
            <person name="Mondo S."/>
            <person name="Pangilinan J."/>
            <person name="Riley R."/>
            <person name="Labutti K."/>
            <person name="Andreopoulos B."/>
            <person name="Lipzen A."/>
            <person name="Chen C."/>
            <person name="Yanf M."/>
            <person name="Daum C."/>
            <person name="Ng V."/>
            <person name="Clum A."/>
            <person name="Steindorff A."/>
            <person name="Ohm R."/>
            <person name="Martin F."/>
            <person name="Silar P."/>
            <person name="Natvig D."/>
            <person name="Lalanne C."/>
            <person name="Gautier V."/>
            <person name="Ament-Velasquez S.L."/>
            <person name="Kruys A."/>
            <person name="Hutchinson M.I."/>
            <person name="Powell A.J."/>
            <person name="Barry K."/>
            <person name="Miller A.N."/>
            <person name="Grigoriev I.V."/>
            <person name="Debuchy R."/>
            <person name="Gladieux P."/>
            <person name="Thoren M.H."/>
            <person name="Johannesson H."/>
        </authorList>
    </citation>
    <scope>NUCLEOTIDE SEQUENCE</scope>
    <source>
        <strain evidence="2">CBS 560.94</strain>
    </source>
</reference>
<name>A0AAE0JE19_9PEZI</name>
<gene>
    <name evidence="2" type="ORF">B0H65DRAFT_181799</name>
</gene>
<feature type="transmembrane region" description="Helical" evidence="1">
    <location>
        <begin position="12"/>
        <end position="30"/>
    </location>
</feature>
<evidence type="ECO:0000313" key="2">
    <source>
        <dbReference type="EMBL" id="KAK3344654.1"/>
    </source>
</evidence>
<keyword evidence="1" id="KW-1133">Transmembrane helix</keyword>
<sequence length="84" mass="9675">MFSVSVWDSRLFFATLNCSVIWLQASGVYYRRCDAMRGEAMRASPLRLALLLPHRRVRLAYSVVVGFGLRLMAGFENRQINTYV</sequence>
<accession>A0AAE0JE19</accession>
<protein>
    <submittedName>
        <fullName evidence="2">Uncharacterized protein</fullName>
    </submittedName>
</protein>
<keyword evidence="3" id="KW-1185">Reference proteome</keyword>
<evidence type="ECO:0000313" key="3">
    <source>
        <dbReference type="Proteomes" id="UP001278500"/>
    </source>
</evidence>
<dbReference type="EMBL" id="JAUEPP010000004">
    <property type="protein sequence ID" value="KAK3344654.1"/>
    <property type="molecule type" value="Genomic_DNA"/>
</dbReference>
<keyword evidence="1" id="KW-0812">Transmembrane</keyword>
<proteinExistence type="predicted"/>
<dbReference type="Proteomes" id="UP001278500">
    <property type="component" value="Unassembled WGS sequence"/>
</dbReference>
<organism evidence="2 3">
    <name type="scientific">Neurospora tetraspora</name>
    <dbReference type="NCBI Taxonomy" id="94610"/>
    <lineage>
        <taxon>Eukaryota</taxon>
        <taxon>Fungi</taxon>
        <taxon>Dikarya</taxon>
        <taxon>Ascomycota</taxon>
        <taxon>Pezizomycotina</taxon>
        <taxon>Sordariomycetes</taxon>
        <taxon>Sordariomycetidae</taxon>
        <taxon>Sordariales</taxon>
        <taxon>Sordariaceae</taxon>
        <taxon>Neurospora</taxon>
    </lineage>
</organism>